<dbReference type="PANTHER" id="PTHR43471">
    <property type="entry name" value="ABC TRANSPORTER PERMEASE"/>
    <property type="match status" value="1"/>
</dbReference>
<evidence type="ECO:0000313" key="3">
    <source>
        <dbReference type="EMBL" id="MBB3081713.1"/>
    </source>
</evidence>
<feature type="region of interest" description="Disordered" evidence="1">
    <location>
        <begin position="1"/>
        <end position="25"/>
    </location>
</feature>
<proteinExistence type="predicted"/>
<protein>
    <submittedName>
        <fullName evidence="3">ABC-type transport system involved in multi-copper enzyme maturation permease subunit</fullName>
    </submittedName>
</protein>
<dbReference type="EMBL" id="JACHXE010000015">
    <property type="protein sequence ID" value="MBB3081713.1"/>
    <property type="molecule type" value="Genomic_DNA"/>
</dbReference>
<dbReference type="RefSeq" id="WP_184599793.1">
    <property type="nucleotide sequence ID" value="NZ_BMUP01000015.1"/>
</dbReference>
<feature type="transmembrane region" description="Helical" evidence="2">
    <location>
        <begin position="43"/>
        <end position="62"/>
    </location>
</feature>
<evidence type="ECO:0000256" key="2">
    <source>
        <dbReference type="SAM" id="Phobius"/>
    </source>
</evidence>
<dbReference type="AlphaFoldDB" id="A0A7W4ZZM7"/>
<comment type="caution">
    <text evidence="3">The sequence shown here is derived from an EMBL/GenBank/DDBJ whole genome shotgun (WGS) entry which is preliminary data.</text>
</comment>
<evidence type="ECO:0000256" key="1">
    <source>
        <dbReference type="SAM" id="MobiDB-lite"/>
    </source>
</evidence>
<feature type="transmembrane region" description="Helical" evidence="2">
    <location>
        <begin position="183"/>
        <end position="202"/>
    </location>
</feature>
<dbReference type="GO" id="GO:0140359">
    <property type="term" value="F:ABC-type transporter activity"/>
    <property type="evidence" value="ECO:0007669"/>
    <property type="project" value="InterPro"/>
</dbReference>
<keyword evidence="2" id="KW-0472">Membrane</keyword>
<sequence>MTTLTDDLAHTAPAGRPQNAPGLRQAGPRLGGTTWLVWRQHRAAFWTLIALTVLCVVVMVFLRGQVVDYLEAHPQKSGGLPPDFEKYTARLFSFGGYLGYVPLLTGVLLGAPLIAGDLESGTAKLVTSQSVSRLRWLTTKLAMPAALIALSTAVLAAVFNWWWSPVKGRSDTLEWTSGAFFDVTWVVPVAYALLTFVVGVAVGMLLRRTLVSMVVTLGIVVAIGVVWDRFRLDLGNLLSVSTDKGVGPGAARPKLPAGAVQQGEGTYFLTSSGARLDWTACLDKIDNDRAHTACLESKHVIGWSIDYLPISQMHTMQWLGAGIMLAVAAAVVTFIIFWGRKRLL</sequence>
<evidence type="ECO:0000313" key="4">
    <source>
        <dbReference type="Proteomes" id="UP000572907"/>
    </source>
</evidence>
<accession>A0A7W4ZZM7</accession>
<dbReference type="PANTHER" id="PTHR43471:SF10">
    <property type="entry name" value="SLL1107 PROTEIN"/>
    <property type="match status" value="1"/>
</dbReference>
<feature type="transmembrane region" description="Helical" evidence="2">
    <location>
        <begin position="318"/>
        <end position="338"/>
    </location>
</feature>
<keyword evidence="2" id="KW-1133">Transmembrane helix</keyword>
<gene>
    <name evidence="3" type="ORF">FHS41_008271</name>
</gene>
<dbReference type="Proteomes" id="UP000572907">
    <property type="component" value="Unassembled WGS sequence"/>
</dbReference>
<keyword evidence="2" id="KW-0812">Transmembrane</keyword>
<keyword evidence="4" id="KW-1185">Reference proteome</keyword>
<feature type="transmembrane region" description="Helical" evidence="2">
    <location>
        <begin position="209"/>
        <end position="227"/>
    </location>
</feature>
<dbReference type="GO" id="GO:0005886">
    <property type="term" value="C:plasma membrane"/>
    <property type="evidence" value="ECO:0007669"/>
    <property type="project" value="UniProtKB-SubCell"/>
</dbReference>
<feature type="transmembrane region" description="Helical" evidence="2">
    <location>
        <begin position="141"/>
        <end position="163"/>
    </location>
</feature>
<reference evidence="3 4" key="1">
    <citation type="submission" date="2020-08" db="EMBL/GenBank/DDBJ databases">
        <title>Genomic Encyclopedia of Type Strains, Phase III (KMG-III): the genomes of soil and plant-associated and newly described type strains.</title>
        <authorList>
            <person name="Whitman W."/>
        </authorList>
    </citation>
    <scope>NUCLEOTIDE SEQUENCE [LARGE SCALE GENOMIC DNA]</scope>
    <source>
        <strain evidence="3 4">CECT 3237</strain>
    </source>
</reference>
<organism evidence="3 4">
    <name type="scientific">Streptomyces violarus</name>
    <dbReference type="NCBI Taxonomy" id="67380"/>
    <lineage>
        <taxon>Bacteria</taxon>
        <taxon>Bacillati</taxon>
        <taxon>Actinomycetota</taxon>
        <taxon>Actinomycetes</taxon>
        <taxon>Kitasatosporales</taxon>
        <taxon>Streptomycetaceae</taxon>
        <taxon>Streptomyces</taxon>
    </lineage>
</organism>
<name>A0A7W4ZZM7_9ACTN</name>
<feature type="transmembrane region" description="Helical" evidence="2">
    <location>
        <begin position="97"/>
        <end position="115"/>
    </location>
</feature>